<evidence type="ECO:0000313" key="2">
    <source>
        <dbReference type="Proteomes" id="UP000030652"/>
    </source>
</evidence>
<dbReference type="EMBL" id="JRYO01000056">
    <property type="protein sequence ID" value="KHE93480.1"/>
    <property type="molecule type" value="Genomic_DNA"/>
</dbReference>
<organism evidence="1 2">
    <name type="scientific">Candidatus Scalindua brodae</name>
    <dbReference type="NCBI Taxonomy" id="237368"/>
    <lineage>
        <taxon>Bacteria</taxon>
        <taxon>Pseudomonadati</taxon>
        <taxon>Planctomycetota</taxon>
        <taxon>Candidatus Brocadiia</taxon>
        <taxon>Candidatus Brocadiales</taxon>
        <taxon>Candidatus Scalinduaceae</taxon>
        <taxon>Candidatus Scalindua</taxon>
    </lineage>
</organism>
<dbReference type="InterPro" id="IPR036397">
    <property type="entry name" value="RNaseH_sf"/>
</dbReference>
<dbReference type="AlphaFoldDB" id="A0A0B0ES28"/>
<accession>A0A0B0ES28</accession>
<evidence type="ECO:0000313" key="1">
    <source>
        <dbReference type="EMBL" id="KHE93480.1"/>
    </source>
</evidence>
<dbReference type="SUPFAM" id="SSF53098">
    <property type="entry name" value="Ribonuclease H-like"/>
    <property type="match status" value="1"/>
</dbReference>
<gene>
    <name evidence="1" type="ORF">SCABRO_00775</name>
</gene>
<reference evidence="1 2" key="1">
    <citation type="submission" date="2014-10" db="EMBL/GenBank/DDBJ databases">
        <title>Draft genome of anammox bacterium scalindua brodae, obtained using differential coverage binning of sequence data from two enrichment reactors.</title>
        <authorList>
            <person name="Speth D.R."/>
            <person name="Russ L."/>
            <person name="Kartal B."/>
            <person name="Op den Camp H.J."/>
            <person name="Dutilh B.E."/>
            <person name="Jetten M.S."/>
        </authorList>
    </citation>
    <scope>NUCLEOTIDE SEQUENCE [LARGE SCALE GENOMIC DNA]</scope>
    <source>
        <strain evidence="1">RU1</strain>
    </source>
</reference>
<name>A0A0B0ES28_9BACT</name>
<sequence>MPIIAGIDEAGYGPTLGPFVLSKVVMEIPDKYHHETNIWHLLKDAVSEKIQKRGNRIIVGDSKKLYQQKTGLKMLEEAVLSFVWHTKGPVTKFTDLLKLLSGCDEDVLEKYPWYRGKDLDLPVASNVSAIMNYADIFSDTANLRDVRILDIKSRFLCVSEINRQLDLLGNKSLLLFKSCVTHLKEIFEDYGMYEPKVLIDKHGGRNYYEELLGQNFDGCNIDSIVEGNPLSTYGITNENKKMDVSFIVGADSKYFPTALASMFSKYIRELFIKLFNAFWQEKVQDIKPTAGYPEDARRFLSQINDAKIKLNISDDILIRAK</sequence>
<protein>
    <submittedName>
        <fullName evidence="1">Uncharacterized protein</fullName>
    </submittedName>
</protein>
<dbReference type="Gene3D" id="3.30.420.10">
    <property type="entry name" value="Ribonuclease H-like superfamily/Ribonuclease H"/>
    <property type="match status" value="2"/>
</dbReference>
<proteinExistence type="predicted"/>
<dbReference type="InterPro" id="IPR012337">
    <property type="entry name" value="RNaseH-like_sf"/>
</dbReference>
<dbReference type="Proteomes" id="UP000030652">
    <property type="component" value="Unassembled WGS sequence"/>
</dbReference>
<dbReference type="GO" id="GO:0003676">
    <property type="term" value="F:nucleic acid binding"/>
    <property type="evidence" value="ECO:0007669"/>
    <property type="project" value="InterPro"/>
</dbReference>
<dbReference type="eggNOG" id="COG1039">
    <property type="taxonomic scope" value="Bacteria"/>
</dbReference>
<comment type="caution">
    <text evidence="1">The sequence shown here is derived from an EMBL/GenBank/DDBJ whole genome shotgun (WGS) entry which is preliminary data.</text>
</comment>